<evidence type="ECO:0000256" key="1">
    <source>
        <dbReference type="SAM" id="MobiDB-lite"/>
    </source>
</evidence>
<dbReference type="InterPro" id="IPR031139">
    <property type="entry name" value="RPGRIP1_fam"/>
</dbReference>
<evidence type="ECO:0000313" key="4">
    <source>
        <dbReference type="Proteomes" id="UP000770661"/>
    </source>
</evidence>
<reference evidence="3" key="1">
    <citation type="submission" date="2020-07" db="EMBL/GenBank/DDBJ databases">
        <title>The High-quality genome of the commercially important snow crab, Chionoecetes opilio.</title>
        <authorList>
            <person name="Jeong J.-H."/>
            <person name="Ryu S."/>
        </authorList>
    </citation>
    <scope>NUCLEOTIDE SEQUENCE</scope>
    <source>
        <strain evidence="3">MADBK_172401_WGS</strain>
        <tissue evidence="3">Digestive gland</tissue>
    </source>
</reference>
<feature type="region of interest" description="Disordered" evidence="1">
    <location>
        <begin position="316"/>
        <end position="353"/>
    </location>
</feature>
<dbReference type="Gene3D" id="2.60.40.150">
    <property type="entry name" value="C2 domain"/>
    <property type="match status" value="1"/>
</dbReference>
<feature type="compositionally biased region" description="Polar residues" evidence="1">
    <location>
        <begin position="11"/>
        <end position="21"/>
    </location>
</feature>
<dbReference type="PANTHER" id="PTHR14240">
    <property type="entry name" value="RETINITIS PIGMENTOSA GTPASE REGULATOR-INTERACTING PROTEIN"/>
    <property type="match status" value="1"/>
</dbReference>
<dbReference type="InterPro" id="IPR041091">
    <property type="entry name" value="RPGRIP1_C"/>
</dbReference>
<evidence type="ECO:0000259" key="2">
    <source>
        <dbReference type="Pfam" id="PF18111"/>
    </source>
</evidence>
<keyword evidence="4" id="KW-1185">Reference proteome</keyword>
<proteinExistence type="predicted"/>
<organism evidence="3 4">
    <name type="scientific">Chionoecetes opilio</name>
    <name type="common">Atlantic snow crab</name>
    <name type="synonym">Cancer opilio</name>
    <dbReference type="NCBI Taxonomy" id="41210"/>
    <lineage>
        <taxon>Eukaryota</taxon>
        <taxon>Metazoa</taxon>
        <taxon>Ecdysozoa</taxon>
        <taxon>Arthropoda</taxon>
        <taxon>Crustacea</taxon>
        <taxon>Multicrustacea</taxon>
        <taxon>Malacostraca</taxon>
        <taxon>Eumalacostraca</taxon>
        <taxon>Eucarida</taxon>
        <taxon>Decapoda</taxon>
        <taxon>Pleocyemata</taxon>
        <taxon>Brachyura</taxon>
        <taxon>Eubrachyura</taxon>
        <taxon>Majoidea</taxon>
        <taxon>Majidae</taxon>
        <taxon>Chionoecetes</taxon>
    </lineage>
</organism>
<feature type="domain" description="RPGRIP1 C-terminal" evidence="2">
    <location>
        <begin position="371"/>
        <end position="481"/>
    </location>
</feature>
<name>A0A8J4XRK2_CHIOP</name>
<gene>
    <name evidence="3" type="ORF">GWK47_000167</name>
</gene>
<feature type="region of interest" description="Disordered" evidence="1">
    <location>
        <begin position="1"/>
        <end position="49"/>
    </location>
</feature>
<comment type="caution">
    <text evidence="3">The sequence shown here is derived from an EMBL/GenBank/DDBJ whole genome shotgun (WGS) entry which is preliminary data.</text>
</comment>
<dbReference type="Proteomes" id="UP000770661">
    <property type="component" value="Unassembled WGS sequence"/>
</dbReference>
<feature type="compositionally biased region" description="Acidic residues" evidence="1">
    <location>
        <begin position="22"/>
        <end position="34"/>
    </location>
</feature>
<feature type="compositionally biased region" description="Polar residues" evidence="1">
    <location>
        <begin position="35"/>
        <end position="49"/>
    </location>
</feature>
<dbReference type="OrthoDB" id="6375252at2759"/>
<feature type="region of interest" description="Disordered" evidence="1">
    <location>
        <begin position="464"/>
        <end position="491"/>
    </location>
</feature>
<dbReference type="Pfam" id="PF18111">
    <property type="entry name" value="RPGR1_C"/>
    <property type="match status" value="1"/>
</dbReference>
<sequence length="572" mass="62774">MGCRVLISGSYDVSRSQFSSEDSADTSPDDDGSSDESASQSPQDTQTQKVSNQFDVLGALGDPVELWDTFKRETLQAAKECIGERPRSRRGFVSTETLEKIEESRAARLAGNRDQHRALSRQTRTLLRRDKERYVRSLAEDVEGHLNANDLRPAYRALKKLRSKSPSRASAIRTADGRLVSDMDGQMARWAEYFGQLFTVDPPTEQLHTTGLQAVDADPPIDETAPSLDEVREAVAKLKGGKAAGVCNISAELLKAGGEAMIRGLHAVLTAVWQSVIFAESLEVLVMALEALHEEAKPLGLEVSWLKTKVQSNKSTTEIKAQHVPIRKRGTSSCDGSKQESEKQSSSECNHSSDSEGVVAVVSKTRKNNHSRIYVQVTSITLLQDCGVLQDPMVELIFVDYHGFLGLPPDQLETPVSLPKNAQGNILNFNFGQEFSVDKKQHPTRVQALTELMGGRGILKFTITSEPSEEMQDTHDCQDLGSDGGSENKPDRSDVQLRACLACRSAESGFVVLSVNTLTDKYAYVDLHHMAREKQDMLDGLLAVESAEDGSQIGVLKVTLRIVKSLEYLGLV</sequence>
<evidence type="ECO:0000313" key="3">
    <source>
        <dbReference type="EMBL" id="KAG0713018.1"/>
    </source>
</evidence>
<protein>
    <submittedName>
        <fullName evidence="3">X-linked retinitis pigmentosa GTPase regulator-interacting protein 1</fullName>
    </submittedName>
</protein>
<dbReference type="AlphaFoldDB" id="A0A8J4XRK2"/>
<dbReference type="InterPro" id="IPR035892">
    <property type="entry name" value="C2_domain_sf"/>
</dbReference>
<dbReference type="EMBL" id="JACEEZ010021849">
    <property type="protein sequence ID" value="KAG0713018.1"/>
    <property type="molecule type" value="Genomic_DNA"/>
</dbReference>
<accession>A0A8J4XRK2</accession>